<reference evidence="1 2" key="1">
    <citation type="journal article" date="2024" name="bioRxiv">
        <title>A reference genome for Trichogramma kaykai: A tiny desert-dwelling parasitoid wasp with competing sex-ratio distorters.</title>
        <authorList>
            <person name="Culotta J."/>
            <person name="Lindsey A.R."/>
        </authorList>
    </citation>
    <scope>NUCLEOTIDE SEQUENCE [LARGE SCALE GENOMIC DNA]</scope>
    <source>
        <strain evidence="1 2">KSX58</strain>
    </source>
</reference>
<organism evidence="1 2">
    <name type="scientific">Trichogramma kaykai</name>
    <dbReference type="NCBI Taxonomy" id="54128"/>
    <lineage>
        <taxon>Eukaryota</taxon>
        <taxon>Metazoa</taxon>
        <taxon>Ecdysozoa</taxon>
        <taxon>Arthropoda</taxon>
        <taxon>Hexapoda</taxon>
        <taxon>Insecta</taxon>
        <taxon>Pterygota</taxon>
        <taxon>Neoptera</taxon>
        <taxon>Endopterygota</taxon>
        <taxon>Hymenoptera</taxon>
        <taxon>Apocrita</taxon>
        <taxon>Proctotrupomorpha</taxon>
        <taxon>Chalcidoidea</taxon>
        <taxon>Trichogrammatidae</taxon>
        <taxon>Trichogramma</taxon>
    </lineage>
</organism>
<evidence type="ECO:0000313" key="1">
    <source>
        <dbReference type="EMBL" id="KAL3405001.1"/>
    </source>
</evidence>
<evidence type="ECO:0000313" key="2">
    <source>
        <dbReference type="Proteomes" id="UP001627154"/>
    </source>
</evidence>
<sequence length="209" mass="23635">MHDKQSKNDVDSTNEDQIVPKRKLYPDNIYFPQDLPADWLWVVDATDEKTIVTGCTDAQKMLDSINVDSSLAESTVQRKKCYPDNIYFPQDLPPESPLAIDSTNEKTIVTESADAQKMLNPTNVDSTATESTVPKRKLYPDNIYFPQDLPADWPSVVDATNEKIIVTESAVAQKMLDPINMDSTQTESKVQRKKCYPDNIYFPQDLPAE</sequence>
<name>A0ABD2XIG1_9HYME</name>
<comment type="caution">
    <text evidence="1">The sequence shown here is derived from an EMBL/GenBank/DDBJ whole genome shotgun (WGS) entry which is preliminary data.</text>
</comment>
<keyword evidence="2" id="KW-1185">Reference proteome</keyword>
<protein>
    <submittedName>
        <fullName evidence="1">Uncharacterized protein</fullName>
    </submittedName>
</protein>
<proteinExistence type="predicted"/>
<dbReference type="AlphaFoldDB" id="A0ABD2XIG1"/>
<dbReference type="EMBL" id="JBJJXI010000022">
    <property type="protein sequence ID" value="KAL3405001.1"/>
    <property type="molecule type" value="Genomic_DNA"/>
</dbReference>
<dbReference type="Proteomes" id="UP001627154">
    <property type="component" value="Unassembled WGS sequence"/>
</dbReference>
<accession>A0ABD2XIG1</accession>
<gene>
    <name evidence="1" type="ORF">TKK_002641</name>
</gene>